<dbReference type="PANTHER" id="PTHR31302:SF31">
    <property type="entry name" value="PHOSPHODIESTERASE YAEI"/>
    <property type="match status" value="1"/>
</dbReference>
<evidence type="ECO:0000313" key="4">
    <source>
        <dbReference type="EMBL" id="GCD10928.1"/>
    </source>
</evidence>
<comment type="caution">
    <text evidence="4">The sequence shown here is derived from an EMBL/GenBank/DDBJ whole genome shotgun (WGS) entry which is preliminary data.</text>
</comment>
<keyword evidence="2" id="KW-0378">Hydrolase</keyword>
<dbReference type="CDD" id="cd07385">
    <property type="entry name" value="MPP_YkuE_C"/>
    <property type="match status" value="1"/>
</dbReference>
<keyword evidence="1" id="KW-0479">Metal-binding</keyword>
<name>A0A401UN32_9CLOT</name>
<dbReference type="EMBL" id="BHYK01000013">
    <property type="protein sequence ID" value="GCD10928.1"/>
    <property type="molecule type" value="Genomic_DNA"/>
</dbReference>
<keyword evidence="5" id="KW-1185">Reference proteome</keyword>
<organism evidence="4 5">
    <name type="scientific">Clostridium tagluense</name>
    <dbReference type="NCBI Taxonomy" id="360422"/>
    <lineage>
        <taxon>Bacteria</taxon>
        <taxon>Bacillati</taxon>
        <taxon>Bacillota</taxon>
        <taxon>Clostridia</taxon>
        <taxon>Eubacteriales</taxon>
        <taxon>Clostridiaceae</taxon>
        <taxon>Clostridium</taxon>
    </lineage>
</organism>
<dbReference type="GO" id="GO:0016020">
    <property type="term" value="C:membrane"/>
    <property type="evidence" value="ECO:0007669"/>
    <property type="project" value="GOC"/>
</dbReference>
<protein>
    <submittedName>
        <fullName evidence="4">Metallophosphatase</fullName>
    </submittedName>
</protein>
<evidence type="ECO:0000259" key="3">
    <source>
        <dbReference type="Pfam" id="PF00149"/>
    </source>
</evidence>
<proteinExistence type="predicted"/>
<gene>
    <name evidence="4" type="ORF">Ctaglu_25510</name>
</gene>
<dbReference type="Proteomes" id="UP000287872">
    <property type="component" value="Unassembled WGS sequence"/>
</dbReference>
<dbReference type="SUPFAM" id="SSF56300">
    <property type="entry name" value="Metallo-dependent phosphatases"/>
    <property type="match status" value="1"/>
</dbReference>
<dbReference type="InterPro" id="IPR051158">
    <property type="entry name" value="Metallophosphoesterase_sf"/>
</dbReference>
<dbReference type="GO" id="GO:0046872">
    <property type="term" value="F:metal ion binding"/>
    <property type="evidence" value="ECO:0007669"/>
    <property type="project" value="UniProtKB-KW"/>
</dbReference>
<accession>A0A401UN32</accession>
<dbReference type="Pfam" id="PF00149">
    <property type="entry name" value="Metallophos"/>
    <property type="match status" value="1"/>
</dbReference>
<evidence type="ECO:0000313" key="5">
    <source>
        <dbReference type="Proteomes" id="UP000287872"/>
    </source>
</evidence>
<dbReference type="GO" id="GO:0008758">
    <property type="term" value="F:UDP-2,3-diacylglucosamine hydrolase activity"/>
    <property type="evidence" value="ECO:0007669"/>
    <property type="project" value="TreeGrafter"/>
</dbReference>
<evidence type="ECO:0000256" key="2">
    <source>
        <dbReference type="ARBA" id="ARBA00022801"/>
    </source>
</evidence>
<dbReference type="AlphaFoldDB" id="A0A401UN32"/>
<evidence type="ECO:0000256" key="1">
    <source>
        <dbReference type="ARBA" id="ARBA00022723"/>
    </source>
</evidence>
<dbReference type="InterPro" id="IPR004843">
    <property type="entry name" value="Calcineurin-like_PHP"/>
</dbReference>
<reference evidence="4 5" key="1">
    <citation type="submission" date="2018-11" db="EMBL/GenBank/DDBJ databases">
        <title>Genome sequencing and assembly of Clostridium tagluense strain A121.</title>
        <authorList>
            <person name="Murakami T."/>
            <person name="Segawa T."/>
            <person name="Shcherbakova V.A."/>
            <person name="Mori H."/>
            <person name="Yoshimura Y."/>
        </authorList>
    </citation>
    <scope>NUCLEOTIDE SEQUENCE [LARGE SCALE GENOMIC DNA]</scope>
    <source>
        <strain evidence="4 5">A121</strain>
    </source>
</reference>
<dbReference type="Gene3D" id="3.60.21.10">
    <property type="match status" value="1"/>
</dbReference>
<dbReference type="InterPro" id="IPR029052">
    <property type="entry name" value="Metallo-depent_PP-like"/>
</dbReference>
<sequence length="273" mass="31737">MTNTFHILIYLFLFFTFWILIEAQVYRVRRIRVVNSKIPKGFKKFKIIFISDIHYGKTFRSKRLISVVDRINKLEADIIIIGGDYLDISVKSKRDVSVYLDKEFEILRNLKAKLGIYTVLGNHDYYNRKDALLNEISSSSFKLLKNTKEFINFGEDSIKLVGIDDLFEGNPQISMLEENSNKFTIAICHNPDFFSDYKNLINYDLALSGHTHGGQINFFGLYAPYTSSKYGQKYIKKIVHEENRDIVLTRGIGNGMLPIRFFAMPEILEINLE</sequence>
<feature type="domain" description="Calcineurin-like phosphoesterase" evidence="3">
    <location>
        <begin position="45"/>
        <end position="213"/>
    </location>
</feature>
<dbReference type="GO" id="GO:0009245">
    <property type="term" value="P:lipid A biosynthetic process"/>
    <property type="evidence" value="ECO:0007669"/>
    <property type="project" value="TreeGrafter"/>
</dbReference>
<dbReference type="RefSeq" id="WP_185732703.1">
    <property type="nucleotide sequence ID" value="NZ_BHYK01000013.1"/>
</dbReference>
<dbReference type="PANTHER" id="PTHR31302">
    <property type="entry name" value="TRANSMEMBRANE PROTEIN WITH METALLOPHOSPHOESTERASE DOMAIN-RELATED"/>
    <property type="match status" value="1"/>
</dbReference>